<protein>
    <submittedName>
        <fullName evidence="8">Putative nucleoside diphosphate kinase-containing protein</fullName>
    </submittedName>
</protein>
<dbReference type="GO" id="GO:0005879">
    <property type="term" value="C:axonemal microtubule"/>
    <property type="evidence" value="ECO:0007669"/>
    <property type="project" value="TreeGrafter"/>
</dbReference>
<keyword evidence="2" id="KW-0963">Cytoplasm</keyword>
<dbReference type="GO" id="GO:0005813">
    <property type="term" value="C:centrosome"/>
    <property type="evidence" value="ECO:0007669"/>
    <property type="project" value="TreeGrafter"/>
</dbReference>
<comment type="similarity">
    <text evidence="5 6">Belongs to the NDK family.</text>
</comment>
<dbReference type="PROSITE" id="PS51336">
    <property type="entry name" value="DM10"/>
    <property type="match status" value="1"/>
</dbReference>
<dbReference type="GO" id="GO:0004550">
    <property type="term" value="F:nucleoside diphosphate kinase activity"/>
    <property type="evidence" value="ECO:0007669"/>
    <property type="project" value="InterPro"/>
</dbReference>
<dbReference type="Pfam" id="PF00334">
    <property type="entry name" value="NDK"/>
    <property type="match status" value="2"/>
</dbReference>
<dbReference type="EMBL" id="GBBI01001306">
    <property type="protein sequence ID" value="JAC17406.1"/>
    <property type="molecule type" value="mRNA"/>
</dbReference>
<evidence type="ECO:0000256" key="6">
    <source>
        <dbReference type="RuleBase" id="RU004011"/>
    </source>
</evidence>
<proteinExistence type="evidence at transcript level"/>
<evidence type="ECO:0000256" key="3">
    <source>
        <dbReference type="ARBA" id="ARBA00023212"/>
    </source>
</evidence>
<evidence type="ECO:0000259" key="7">
    <source>
        <dbReference type="PROSITE" id="PS51336"/>
    </source>
</evidence>
<keyword evidence="3" id="KW-0206">Cytoskeleton</keyword>
<feature type="domain" description="DM10" evidence="7">
    <location>
        <begin position="10"/>
        <end position="98"/>
    </location>
</feature>
<dbReference type="InterPro" id="IPR011410">
    <property type="entry name" value="NDPK7"/>
</dbReference>
<dbReference type="Gene3D" id="3.30.70.141">
    <property type="entry name" value="Nucleoside diphosphate kinase-like domain"/>
    <property type="match status" value="2"/>
</dbReference>
<accession>A0A023F7Q9</accession>
<evidence type="ECO:0000256" key="2">
    <source>
        <dbReference type="ARBA" id="ARBA00022490"/>
    </source>
</evidence>
<dbReference type="FunFam" id="3.30.70.141:FF:000004">
    <property type="entry name" value="Nucleoside diphosphate kinase 7"/>
    <property type="match status" value="1"/>
</dbReference>
<dbReference type="SUPFAM" id="SSF54919">
    <property type="entry name" value="Nucleoside diphosphate kinase, NDK"/>
    <property type="match status" value="2"/>
</dbReference>
<dbReference type="SMART" id="SM00676">
    <property type="entry name" value="DM10"/>
    <property type="match status" value="1"/>
</dbReference>
<dbReference type="GO" id="GO:0006241">
    <property type="term" value="P:CTP biosynthetic process"/>
    <property type="evidence" value="ECO:0007669"/>
    <property type="project" value="InterPro"/>
</dbReference>
<evidence type="ECO:0000256" key="5">
    <source>
        <dbReference type="PROSITE-ProRule" id="PRU00706"/>
    </source>
</evidence>
<dbReference type="GO" id="GO:0005524">
    <property type="term" value="F:ATP binding"/>
    <property type="evidence" value="ECO:0007669"/>
    <property type="project" value="InterPro"/>
</dbReference>
<dbReference type="GO" id="GO:0006183">
    <property type="term" value="P:GTP biosynthetic process"/>
    <property type="evidence" value="ECO:0007669"/>
    <property type="project" value="InterPro"/>
</dbReference>
<sequence>MAASLEDVSRRDKLGLIAEWMDPHASLLRRFYFFFYPYDSTIEMYDVKRNRIFLRRTRVENLNFGDIYVGNYITIFSRQVKLVDYANVMTKRLLGMKMMKTFALITPDGIENKSKILQILLSNGFTIINLRMLKFTDSIAEKLLEYEKSSPTYLELKTHLQSSGASIAMELVGENAVDRLKKIAGPKDPNVARKEDPSSIIALLGFDEVHNSFYYSPSVSVAAKQTQLIFENEETLKNPEIQTVLLQDSTCCVVKPHAVKEGKLGDILSEIEKKGFKITAMQMFHMNAANTEEFYEIYKGVLTEYTDMVQELTSGTCVALEIIGPYGKDTPLHFRAFVGPSDPDIARKLRPDTLRAHFGKDKVHNAVHASDLPTDGVLEVEYFFKVIV</sequence>
<comment type="caution">
    <text evidence="5">Lacks conserved residue(s) required for the propagation of feature annotation.</text>
</comment>
<dbReference type="PANTHER" id="PTHR43109">
    <property type="entry name" value="NUCLEOSIDE DIPHOSPHATE KINASE 7"/>
    <property type="match status" value="1"/>
</dbReference>
<keyword evidence="4" id="KW-0966">Cell projection</keyword>
<comment type="subcellular location">
    <subcellularLocation>
        <location evidence="1">Cytoplasm</location>
        <location evidence="1">Cytoskeleton</location>
        <location evidence="1">Cilium axoneme</location>
    </subcellularLocation>
</comment>
<dbReference type="SMART" id="SM00562">
    <property type="entry name" value="NDK"/>
    <property type="match status" value="2"/>
</dbReference>
<organism evidence="8">
    <name type="scientific">Triatoma infestans</name>
    <name type="common">Assassin bug</name>
    <dbReference type="NCBI Taxonomy" id="30076"/>
    <lineage>
        <taxon>Eukaryota</taxon>
        <taxon>Metazoa</taxon>
        <taxon>Ecdysozoa</taxon>
        <taxon>Arthropoda</taxon>
        <taxon>Hexapoda</taxon>
        <taxon>Insecta</taxon>
        <taxon>Pterygota</taxon>
        <taxon>Neoptera</taxon>
        <taxon>Paraneoptera</taxon>
        <taxon>Hemiptera</taxon>
        <taxon>Heteroptera</taxon>
        <taxon>Panheteroptera</taxon>
        <taxon>Cimicomorpha</taxon>
        <taxon>Reduviidae</taxon>
        <taxon>Triatominae</taxon>
        <taxon>Triatoma</taxon>
    </lineage>
</organism>
<keyword evidence="8" id="KW-0418">Kinase</keyword>
<evidence type="ECO:0000313" key="8">
    <source>
        <dbReference type="EMBL" id="JAC17406.1"/>
    </source>
</evidence>
<dbReference type="GO" id="GO:0006228">
    <property type="term" value="P:UTP biosynthetic process"/>
    <property type="evidence" value="ECO:0007669"/>
    <property type="project" value="InterPro"/>
</dbReference>
<evidence type="ECO:0000256" key="4">
    <source>
        <dbReference type="ARBA" id="ARBA00023273"/>
    </source>
</evidence>
<evidence type="ECO:0000256" key="1">
    <source>
        <dbReference type="ARBA" id="ARBA00004430"/>
    </source>
</evidence>
<keyword evidence="8" id="KW-0808">Transferase</keyword>
<dbReference type="InterPro" id="IPR001564">
    <property type="entry name" value="Nucleoside_diP_kinase"/>
</dbReference>
<dbReference type="PRINTS" id="PR01243">
    <property type="entry name" value="NUCDPKINASE"/>
</dbReference>
<dbReference type="PROSITE" id="PS51374">
    <property type="entry name" value="NDPK_LIKE"/>
    <property type="match status" value="2"/>
</dbReference>
<dbReference type="InterPro" id="IPR006602">
    <property type="entry name" value="DM10_dom"/>
</dbReference>
<name>A0A023F7Q9_TRIIF</name>
<dbReference type="InterPro" id="IPR037993">
    <property type="entry name" value="NDPk7B"/>
</dbReference>
<dbReference type="PANTHER" id="PTHR43109:SF2">
    <property type="entry name" value="NUCLEOSIDE DIPHOSPHATE KINASE 7"/>
    <property type="match status" value="1"/>
</dbReference>
<dbReference type="AlphaFoldDB" id="A0A023F7Q9"/>
<dbReference type="CDD" id="cd04412">
    <property type="entry name" value="NDPk7B"/>
    <property type="match status" value="1"/>
</dbReference>
<dbReference type="InterPro" id="IPR036850">
    <property type="entry name" value="NDK-like_dom_sf"/>
</dbReference>
<reference evidence="8" key="1">
    <citation type="journal article" date="2014" name="PLoS Negl. Trop. Dis.">
        <title>An updated insight into the Sialotranscriptome of Triatoma infestans: developmental stage and geographic variations.</title>
        <authorList>
            <person name="Schwarz A."/>
            <person name="Medrano-Mercado N."/>
            <person name="Schaub G.A."/>
            <person name="Struchiner C.J."/>
            <person name="Bargues M.D."/>
            <person name="Levy M.Z."/>
            <person name="Ribeiro J.M."/>
        </authorList>
    </citation>
    <scope>NUCLEOTIDE SEQUENCE</scope>
    <source>
        <strain evidence="8">Chile</strain>
        <tissue evidence="8">Salivary glands</tissue>
    </source>
</reference>
<dbReference type="InterPro" id="IPR034907">
    <property type="entry name" value="NDK-like_dom"/>
</dbReference>
<dbReference type="PIRSF" id="PIRSF036503">
    <property type="entry name" value="NDK7"/>
    <property type="match status" value="1"/>
</dbReference>